<comment type="caution">
    <text evidence="3">The sequence shown here is derived from an EMBL/GenBank/DDBJ whole genome shotgun (WGS) entry which is preliminary data.</text>
</comment>
<accession>A0A7W5ZRA3</accession>
<proteinExistence type="predicted"/>
<dbReference type="InterPro" id="IPR038081">
    <property type="entry name" value="CalX-like_sf"/>
</dbReference>
<dbReference type="Gene3D" id="2.60.40.2030">
    <property type="match status" value="2"/>
</dbReference>
<dbReference type="EMBL" id="JACIBY010000016">
    <property type="protein sequence ID" value="MBB3841345.1"/>
    <property type="molecule type" value="Genomic_DNA"/>
</dbReference>
<protein>
    <recommendedName>
        <fullName evidence="2">Secretion system C-terminal sorting domain-containing protein</fullName>
    </recommendedName>
</protein>
<reference evidence="3 4" key="1">
    <citation type="submission" date="2020-08" db="EMBL/GenBank/DDBJ databases">
        <title>Genomic Encyclopedia of Type Strains, Phase IV (KMG-IV): sequencing the most valuable type-strain genomes for metagenomic binning, comparative biology and taxonomic classification.</title>
        <authorList>
            <person name="Goeker M."/>
        </authorList>
    </citation>
    <scope>NUCLEOTIDE SEQUENCE [LARGE SCALE GENOMIC DNA]</scope>
    <source>
        <strain evidence="3 4">DSM 17976</strain>
    </source>
</reference>
<organism evidence="3 4">
    <name type="scientific">Runella defluvii</name>
    <dbReference type="NCBI Taxonomy" id="370973"/>
    <lineage>
        <taxon>Bacteria</taxon>
        <taxon>Pseudomonadati</taxon>
        <taxon>Bacteroidota</taxon>
        <taxon>Cytophagia</taxon>
        <taxon>Cytophagales</taxon>
        <taxon>Spirosomataceae</taxon>
        <taxon>Runella</taxon>
    </lineage>
</organism>
<feature type="region of interest" description="Disordered" evidence="1">
    <location>
        <begin position="957"/>
        <end position="1007"/>
    </location>
</feature>
<dbReference type="Proteomes" id="UP000541352">
    <property type="component" value="Unassembled WGS sequence"/>
</dbReference>
<evidence type="ECO:0000256" key="1">
    <source>
        <dbReference type="SAM" id="MobiDB-lite"/>
    </source>
</evidence>
<feature type="domain" description="Secretion system C-terminal sorting" evidence="2">
    <location>
        <begin position="2834"/>
        <end position="2907"/>
    </location>
</feature>
<dbReference type="SUPFAM" id="SSF50939">
    <property type="entry name" value="Sialidases"/>
    <property type="match status" value="1"/>
</dbReference>
<dbReference type="Pfam" id="PF18962">
    <property type="entry name" value="Por_Secre_tail"/>
    <property type="match status" value="1"/>
</dbReference>
<keyword evidence="4" id="KW-1185">Reference proteome</keyword>
<dbReference type="InterPro" id="IPR036278">
    <property type="entry name" value="Sialidase_sf"/>
</dbReference>
<feature type="region of interest" description="Disordered" evidence="1">
    <location>
        <begin position="2801"/>
        <end position="2821"/>
    </location>
</feature>
<evidence type="ECO:0000259" key="2">
    <source>
        <dbReference type="Pfam" id="PF18962"/>
    </source>
</evidence>
<dbReference type="NCBIfam" id="TIGR04183">
    <property type="entry name" value="Por_Secre_tail"/>
    <property type="match status" value="1"/>
</dbReference>
<sequence length="2910" mass="297593">MKYFSFSQPFHALSAFFRRLTLSLWKHAIPVPFLVCLLVIGLFKTQAQAPIITTQQGYPNGQSVNGIAYGNGTYIAGVNSTTLFGSLYTSTDGTNWSKIVSPSIPTDMYFSGGGAYGNGVFVFAGNAGKIITSSDNGASWTSQTSGTTMDFIDIQFLNGAFYVVGLQTTGTVNVQNNVVLSSPDGVTWTKVLEVLNSNQNFNSIAYGSGAYVLAYGIAGTGGMSIYRSTTGASGSWTSQSINPSESGTNGVDFVKDRFFIFGVGSTVFTSTNGSSWTNITSNTINLPNGSTSTFAGGATQFTQAVSDGTTYYLIGTHQYYNSNGTVPAPSPSGVVLTSTNATTFTLQSKSVSATVNEAVYLNDKFFMCTGTGPLYSADGINYVYSSGGFYGVAGNGTGYALVGQGSSSEGVVFSSTNFSSFSQTAAFQNTVRTLLTAVIHDGSKYVAVGQGGTVATSVNGTTWTVGSTGYTDGTDNLNSIAYGNGAYVAVGNQGSILRSTNGTNWSQISKDASTGSNYYSVRYLNGMFIAVGGSTATTGTARVAYSTDGSSWTNSSPSISITGHFHDIAYNGTSYLLIGRLNSAAATSRMFFSTTTSDITNSTFYMGNVTTIDGYSNSANPLGNSGFGALVYTNGKFVAVQNQSVTPFSAYVLVSSDSGLSWTAYDAGTTGRLRGAFAENNKVRIVGFSDVKVTVEFASTPSNPAVNLSVSSNTGTEADATSITVTATASAAVSGAQTVTLTVSGTNITTGDYTLNNTTTNNVTITIPDGGTAGTATFKVVNDDVEESTETAVLTLSSPSSGITLGSALTQDITITNLNKPDYCNLQFPTSITVSSGATTPVIYGRIFETGVTSVAGASSQVTAQVGYGPSNTDPRSTSGWVYTNASFSMQVGNDDEYQATFTAPSVAGSYSYVYRFSLNGGANWTYADTDGAGTNSGLSFSVNNMGSMTVTPSPNNMVANGPLGSPEATGPTDNNDDFSNKSSFVPPGTSPASSIDPQSVGFTNTVKNTSTSSVNISLRPSAPTTLSDLPTNTIVTLSYSSASATYTYNGTTFVFLSGIGFVAGNPIDGTNPIQISGLAANATATYGVEIDLPPGTPLSTNSSVECGFPVTITAFIDANGNGSADDAVQNKTIDRVYTGFLQQLKQSRILQGTGPAVQGSDGTLSTTSKKPAFGNIIEYQIQFKNISDPSAGVGNITLDADKVVVTEDGSQAPNNWAVESAGDIYTSHIVGSVLASSTGTTQYFSGNPATNLLGGEQTGTTASTDVTKYRHDWTGKIASGTSRTLSFQRKVNQAASGQAISNTVTATYEDPNNPNTPINTTSNRVDVTVLPAVNLSVSTNNASEGAATMITVTATASVVVPADQTVTLGVSGTGITTGDYTLSLTTITIPAGSNSGSVTFTVIDDALAEGTETATLTISSPSSGISLGTTTTQNIAITDNDIPAAVCITTDCAAYNGNYTRGTDYNGRPSYTNGTAHIFQAGASWYVGKGALGATQLTDIVFEAPSIASLPPTAGWGANEDNECVDATFALAQSACPCVNPTAFTVSGGGSYCAGGTGVAVGLSNSETGVNYQLKKDGSNVGSAVAGTGSALPFGNQTGAGTYTVEATTTTGGCTATMTGSVTVTVISLPTAYNVTGGGSYCAGGTGVAVGLSNSQTGVNYQLKKDGSNVGSAVAGTGSALPFGNQTGAGTYTVEATKATGSCVATMTGSVTVTVISLPTVYNVTGGGSYCAGGTGVAVGLSNSQTGVNYQLKKDGSNVGGAVAGTGSALPFGSQTGAGTYTVEATIATGGCTATMTGSVTVTVISLPTAYSVTGGGSYCAGGTGVAVGLSNSQTGVNYQLKKDGSNVGSAVAGTGSALPFGSQTGAGTYTVEATTATGGCTATMTGSVTVTVISLPTAYNVTGGGSYCAGGTGVAVGLSNSQTGVNYQLKKDGSNVGSVVAGTGSALPFGNQTGAGTYTVEATTATGGCTATMTGSMTVTVISLPTAYNVTGGGSYCAGGTGVAVGLSNSQTGVNYQLKKDGSNVGSVVAGTGSALSFGNQTDAGIYTVEATTTTGGCVATMSGSATVSINALPTAFSVTGGGSYCQGGTGVLVGLSSSATGINYQLKLGDAVVGSSLPGTGSALSFGLQTSLGTYMVVATNAATNCTLGMTGTAQVASYPLPLATVSGTTTACKGGASSILTFTGSNGTAPYTFSYQLNGGTVQTVTTTGGSSTTTVSQSSSVEGVYNYTLVSVSDANCSQTQSGSAVVRVQTKPVITLTTLQQTLNEGNSQTFCDTDANPVNGLQFAVTGSCVVGNPVWRVQVGSGAWSDWSATAPVTQPSNNQPHRYQAACDASCAVTYTNPIEVTINYRASVPQNVSLLVDGVVVNAGETKDICNVEGNAITFNASCGVGEVLVYSVDGGDYTSVVPTQMVDGQYHNYRVRCRKSDNVLSCIETESNVLRFRLTSMSMVPLASLNVTSGCGLATSFIGTSNCGSMSTIWYNAVTNEALAGLPSQTPSETTSYYVRCQAIGGCMSEKSNVVTYTVASVSEVPVVVVSADVVCTGVEVTVSTSCPAGSSALWNTGVTENSFKVSFANVTKQSYSVRCVYANGCQSSVSASKEVMWKAFELTLINIGESKSGTKTNSRSAWSGQFVTPDAGPSLDQSTQANPTVYFSENLNKTAPRYWTIHVDACVLGESGSLTYDLLATPETGIVRSYNTHENSAPYFMFANRSGWTELYAQNHPLYGFYADNGSGGNVYDEGFPKGLYKLGIRYWDMKGWGSIYPSTRKPQGNVLAYQEYWFRIQSKDGIGVGAARTAESGEQGSRGEGQVVSDNGQPITDNSAFATVLPNPVSNVLRLKVQESKGQVVQTTLTDVSGRAILHRQFVPETNTHQEEFGVSELPKGMYFLQVTTSEKRDVLKVIKL</sequence>
<feature type="compositionally biased region" description="Polar residues" evidence="1">
    <location>
        <begin position="991"/>
        <end position="1003"/>
    </location>
</feature>
<gene>
    <name evidence="3" type="ORF">FHS57_005373</name>
</gene>
<dbReference type="SUPFAM" id="SSF141072">
    <property type="entry name" value="CalX-like"/>
    <property type="match status" value="2"/>
</dbReference>
<name>A0A7W5ZRA3_9BACT</name>
<dbReference type="InterPro" id="IPR026444">
    <property type="entry name" value="Secre_tail"/>
</dbReference>
<evidence type="ECO:0000313" key="4">
    <source>
        <dbReference type="Proteomes" id="UP000541352"/>
    </source>
</evidence>
<evidence type="ECO:0000313" key="3">
    <source>
        <dbReference type="EMBL" id="MBB3841345.1"/>
    </source>
</evidence>
<dbReference type="RefSeq" id="WP_183978956.1">
    <property type="nucleotide sequence ID" value="NZ_JACIBY010000016.1"/>
</dbReference>
<dbReference type="SUPFAM" id="SSF110296">
    <property type="entry name" value="Oligoxyloglucan reducing end-specific cellobiohydrolase"/>
    <property type="match status" value="1"/>
</dbReference>